<reference evidence="7 8" key="1">
    <citation type="submission" date="2024-11" db="EMBL/GenBank/DDBJ databases">
        <title>Chromosome-level genome assembly of the freshwater bivalve Anodonta woodiana.</title>
        <authorList>
            <person name="Chen X."/>
        </authorList>
    </citation>
    <scope>NUCLEOTIDE SEQUENCE [LARGE SCALE GENOMIC DNA]</scope>
    <source>
        <strain evidence="7">MN2024</strain>
        <tissue evidence="7">Gills</tissue>
    </source>
</reference>
<evidence type="ECO:0000256" key="3">
    <source>
        <dbReference type="ARBA" id="ARBA00023125"/>
    </source>
</evidence>
<dbReference type="SUPFAM" id="SSF47459">
    <property type="entry name" value="HLH, helix-loop-helix DNA-binding domain"/>
    <property type="match status" value="1"/>
</dbReference>
<comment type="subcellular location">
    <subcellularLocation>
        <location evidence="1">Nucleus</location>
    </subcellularLocation>
</comment>
<dbReference type="GO" id="GO:0003677">
    <property type="term" value="F:DNA binding"/>
    <property type="evidence" value="ECO:0007669"/>
    <property type="project" value="UniProtKB-KW"/>
</dbReference>
<evidence type="ECO:0000313" key="7">
    <source>
        <dbReference type="EMBL" id="KAL3879992.1"/>
    </source>
</evidence>
<dbReference type="PANTHER" id="PTHR23349:SF68">
    <property type="entry name" value="FI14601P"/>
    <property type="match status" value="1"/>
</dbReference>
<dbReference type="PROSITE" id="PS50888">
    <property type="entry name" value="BHLH"/>
    <property type="match status" value="1"/>
</dbReference>
<dbReference type="AlphaFoldDB" id="A0ABD3X171"/>
<evidence type="ECO:0000256" key="1">
    <source>
        <dbReference type="ARBA" id="ARBA00004123"/>
    </source>
</evidence>
<keyword evidence="3" id="KW-0238">DNA-binding</keyword>
<dbReference type="Proteomes" id="UP001634394">
    <property type="component" value="Unassembled WGS sequence"/>
</dbReference>
<evidence type="ECO:0000313" key="8">
    <source>
        <dbReference type="Proteomes" id="UP001634394"/>
    </source>
</evidence>
<evidence type="ECO:0000259" key="6">
    <source>
        <dbReference type="PROSITE" id="PS50888"/>
    </source>
</evidence>
<dbReference type="EMBL" id="JBJQND010000004">
    <property type="protein sequence ID" value="KAL3879992.1"/>
    <property type="molecule type" value="Genomic_DNA"/>
</dbReference>
<sequence>MSLSVGGYAQGYAHPGPIMPREFYQYPQVRYPDYTNDRAYFHNWILGGTPEIPMSPESYGTGTPSPTDIHVLGHYNTYVDSFGNRCIKRRTSANKKERRRTESINHAFSQLRECIPNVPSDTKLSKIKTLRLAIGYISYLMDVLEKDDPKLSEKGFKADVSRKRERHEDRLKRHEAVVCIGPTLYGAGVDGWVETVENAVMITSCHCNGI</sequence>
<keyword evidence="4" id="KW-0804">Transcription</keyword>
<evidence type="ECO:0000256" key="5">
    <source>
        <dbReference type="ARBA" id="ARBA00023242"/>
    </source>
</evidence>
<gene>
    <name evidence="7" type="ORF">ACJMK2_032264</name>
</gene>
<protein>
    <recommendedName>
        <fullName evidence="6">BHLH domain-containing protein</fullName>
    </recommendedName>
</protein>
<dbReference type="Pfam" id="PF00010">
    <property type="entry name" value="HLH"/>
    <property type="match status" value="1"/>
</dbReference>
<comment type="caution">
    <text evidence="7">The sequence shown here is derived from an EMBL/GenBank/DDBJ whole genome shotgun (WGS) entry which is preliminary data.</text>
</comment>
<accession>A0ABD3X171</accession>
<keyword evidence="5" id="KW-0539">Nucleus</keyword>
<dbReference type="Gene3D" id="4.10.280.10">
    <property type="entry name" value="Helix-loop-helix DNA-binding domain"/>
    <property type="match status" value="1"/>
</dbReference>
<evidence type="ECO:0000256" key="4">
    <source>
        <dbReference type="ARBA" id="ARBA00023163"/>
    </source>
</evidence>
<dbReference type="FunFam" id="4.10.280.10:FF:000010">
    <property type="entry name" value="Scleraxis bHLH transcription factor"/>
    <property type="match status" value="1"/>
</dbReference>
<dbReference type="InterPro" id="IPR011598">
    <property type="entry name" value="bHLH_dom"/>
</dbReference>
<proteinExistence type="predicted"/>
<dbReference type="SMART" id="SM00353">
    <property type="entry name" value="HLH"/>
    <property type="match status" value="1"/>
</dbReference>
<dbReference type="GO" id="GO:0005634">
    <property type="term" value="C:nucleus"/>
    <property type="evidence" value="ECO:0007669"/>
    <property type="project" value="UniProtKB-SubCell"/>
</dbReference>
<organism evidence="7 8">
    <name type="scientific">Sinanodonta woodiana</name>
    <name type="common">Chinese pond mussel</name>
    <name type="synonym">Anodonta woodiana</name>
    <dbReference type="NCBI Taxonomy" id="1069815"/>
    <lineage>
        <taxon>Eukaryota</taxon>
        <taxon>Metazoa</taxon>
        <taxon>Spiralia</taxon>
        <taxon>Lophotrochozoa</taxon>
        <taxon>Mollusca</taxon>
        <taxon>Bivalvia</taxon>
        <taxon>Autobranchia</taxon>
        <taxon>Heteroconchia</taxon>
        <taxon>Palaeoheterodonta</taxon>
        <taxon>Unionida</taxon>
        <taxon>Unionoidea</taxon>
        <taxon>Unionidae</taxon>
        <taxon>Unioninae</taxon>
        <taxon>Sinanodonta</taxon>
    </lineage>
</organism>
<feature type="domain" description="BHLH" evidence="6">
    <location>
        <begin position="88"/>
        <end position="140"/>
    </location>
</feature>
<keyword evidence="8" id="KW-1185">Reference proteome</keyword>
<dbReference type="InterPro" id="IPR050283">
    <property type="entry name" value="E-box_TF_Regulators"/>
</dbReference>
<dbReference type="InterPro" id="IPR036638">
    <property type="entry name" value="HLH_DNA-bd_sf"/>
</dbReference>
<evidence type="ECO:0000256" key="2">
    <source>
        <dbReference type="ARBA" id="ARBA00023015"/>
    </source>
</evidence>
<name>A0ABD3X171_SINWO</name>
<dbReference type="CDD" id="cd11466">
    <property type="entry name" value="bHLH_TS_HAND"/>
    <property type="match status" value="1"/>
</dbReference>
<dbReference type="PANTHER" id="PTHR23349">
    <property type="entry name" value="BASIC HELIX-LOOP-HELIX TRANSCRIPTION FACTOR, TWIST"/>
    <property type="match status" value="1"/>
</dbReference>
<keyword evidence="2" id="KW-0805">Transcription regulation</keyword>